<dbReference type="GO" id="GO:0004325">
    <property type="term" value="F:ferrochelatase activity"/>
    <property type="evidence" value="ECO:0007669"/>
    <property type="project" value="InterPro"/>
</dbReference>
<evidence type="ECO:0000313" key="8">
    <source>
        <dbReference type="Proteomes" id="UP000254051"/>
    </source>
</evidence>
<keyword evidence="5" id="KW-0627">Porphyrin biosynthesis</keyword>
<comment type="pathway">
    <text evidence="1">Porphyrin-containing compound metabolism; siroheme biosynthesis; sirohydrochlorin from precorrin-2: step 1/1.</text>
</comment>
<keyword evidence="8" id="KW-1185">Reference proteome</keyword>
<evidence type="ECO:0000256" key="3">
    <source>
        <dbReference type="ARBA" id="ARBA00023002"/>
    </source>
</evidence>
<evidence type="ECO:0000256" key="2">
    <source>
        <dbReference type="ARBA" id="ARBA00012400"/>
    </source>
</evidence>
<evidence type="ECO:0000256" key="1">
    <source>
        <dbReference type="ARBA" id="ARBA00005010"/>
    </source>
</evidence>
<dbReference type="GO" id="GO:0043115">
    <property type="term" value="F:precorrin-2 dehydrogenase activity"/>
    <property type="evidence" value="ECO:0007669"/>
    <property type="project" value="UniProtKB-EC"/>
</dbReference>
<dbReference type="GO" id="GO:0019354">
    <property type="term" value="P:siroheme biosynthetic process"/>
    <property type="evidence" value="ECO:0007669"/>
    <property type="project" value="UniProtKB-UniPathway"/>
</dbReference>
<dbReference type="RefSeq" id="WP_330405676.1">
    <property type="nucleotide sequence ID" value="NZ_QGDS01000001.1"/>
</dbReference>
<evidence type="ECO:0000256" key="4">
    <source>
        <dbReference type="ARBA" id="ARBA00023027"/>
    </source>
</evidence>
<proteinExistence type="predicted"/>
<dbReference type="InterPro" id="IPR036291">
    <property type="entry name" value="NAD(P)-bd_dom_sf"/>
</dbReference>
<dbReference type="InterPro" id="IPR028161">
    <property type="entry name" value="Met8-like"/>
</dbReference>
<protein>
    <recommendedName>
        <fullName evidence="2">precorrin-2 dehydrogenase</fullName>
        <ecNumber evidence="2">1.3.1.76</ecNumber>
    </recommendedName>
</protein>
<comment type="catalytic activity">
    <reaction evidence="6">
        <text>precorrin-2 + NAD(+) = sirohydrochlorin + NADH + 2 H(+)</text>
        <dbReference type="Rhea" id="RHEA:15613"/>
        <dbReference type="ChEBI" id="CHEBI:15378"/>
        <dbReference type="ChEBI" id="CHEBI:57540"/>
        <dbReference type="ChEBI" id="CHEBI:57945"/>
        <dbReference type="ChEBI" id="CHEBI:58351"/>
        <dbReference type="ChEBI" id="CHEBI:58827"/>
        <dbReference type="EC" id="1.3.1.76"/>
    </reaction>
</comment>
<gene>
    <name evidence="7" type="ORF">SAMN05216529_101345</name>
</gene>
<name>A0A316A3S7_9FIRM</name>
<dbReference type="PANTHER" id="PTHR35330">
    <property type="entry name" value="SIROHEME BIOSYNTHESIS PROTEIN MET8"/>
    <property type="match status" value="1"/>
</dbReference>
<dbReference type="SUPFAM" id="SSF51735">
    <property type="entry name" value="NAD(P)-binding Rossmann-fold domains"/>
    <property type="match status" value="1"/>
</dbReference>
<dbReference type="UniPathway" id="UPA00262">
    <property type="reaction ID" value="UER00222"/>
</dbReference>
<organism evidence="7 8">
    <name type="scientific">Faecalicatena contorta</name>
    <dbReference type="NCBI Taxonomy" id="39482"/>
    <lineage>
        <taxon>Bacteria</taxon>
        <taxon>Bacillati</taxon>
        <taxon>Bacillota</taxon>
        <taxon>Clostridia</taxon>
        <taxon>Lachnospirales</taxon>
        <taxon>Lachnospiraceae</taxon>
        <taxon>Faecalicatena</taxon>
    </lineage>
</organism>
<keyword evidence="4" id="KW-0520">NAD</keyword>
<dbReference type="InterPro" id="IPR006367">
    <property type="entry name" value="Sirohaem_synthase_N"/>
</dbReference>
<dbReference type="SUPFAM" id="SSF75615">
    <property type="entry name" value="Siroheme synthase middle domains-like"/>
    <property type="match status" value="1"/>
</dbReference>
<dbReference type="EC" id="1.3.1.76" evidence="2"/>
<evidence type="ECO:0000313" key="7">
    <source>
        <dbReference type="EMBL" id="SUQ12450.1"/>
    </source>
</evidence>
<evidence type="ECO:0000256" key="6">
    <source>
        <dbReference type="ARBA" id="ARBA00047561"/>
    </source>
</evidence>
<reference evidence="8" key="1">
    <citation type="submission" date="2017-07" db="EMBL/GenBank/DDBJ databases">
        <authorList>
            <person name="Varghese N."/>
            <person name="Submissions S."/>
        </authorList>
    </citation>
    <scope>NUCLEOTIDE SEQUENCE [LARGE SCALE GENOMIC DNA]</scope>
    <source>
        <strain evidence="8">NLAE-zl-C134</strain>
    </source>
</reference>
<accession>A0A316A3S7</accession>
<dbReference type="AlphaFoldDB" id="A0A316A3S7"/>
<dbReference type="PANTHER" id="PTHR35330:SF1">
    <property type="entry name" value="SIROHEME BIOSYNTHESIS PROTEIN MET8"/>
    <property type="match status" value="1"/>
</dbReference>
<keyword evidence="3" id="KW-0560">Oxidoreductase</keyword>
<dbReference type="NCBIfam" id="TIGR01470">
    <property type="entry name" value="cysG_Nterm"/>
    <property type="match status" value="1"/>
</dbReference>
<dbReference type="Pfam" id="PF13241">
    <property type="entry name" value="NAD_binding_7"/>
    <property type="match status" value="1"/>
</dbReference>
<dbReference type="Gene3D" id="3.40.50.720">
    <property type="entry name" value="NAD(P)-binding Rossmann-like Domain"/>
    <property type="match status" value="1"/>
</dbReference>
<dbReference type="Gene3D" id="3.30.160.110">
    <property type="entry name" value="Siroheme synthase, domain 2"/>
    <property type="match status" value="1"/>
</dbReference>
<evidence type="ECO:0000256" key="5">
    <source>
        <dbReference type="ARBA" id="ARBA00023244"/>
    </source>
</evidence>
<sequence length="155" mass="17243">MEKAYFPMFVDISEMKIVAVGGGKIASRRVAVLTQFAGSITVIAPETTESLKELESAGKIHCVRRGYKEADIREADMVLAATNNKQLNHRILTDCREEEQKSGRKILINVADDRSLCDFYFPSVITRDEIVIGINSSGNNPGKVKQLREKLEGEL</sequence>
<dbReference type="EMBL" id="UHJJ01000001">
    <property type="protein sequence ID" value="SUQ12450.1"/>
    <property type="molecule type" value="Genomic_DNA"/>
</dbReference>
<dbReference type="Proteomes" id="UP000254051">
    <property type="component" value="Unassembled WGS sequence"/>
</dbReference>